<name>A0A086XR41_9RHOB</name>
<dbReference type="Proteomes" id="UP000028824">
    <property type="component" value="Unassembled WGS sequence"/>
</dbReference>
<accession>A0A086XR41</accession>
<dbReference type="AlphaFoldDB" id="A0A086XR41"/>
<keyword evidence="4" id="KW-1185">Reference proteome</keyword>
<dbReference type="OrthoDB" id="7779206at2"/>
<feature type="chain" id="PRO_5001816943" description="WYL domain-containing protein" evidence="1">
    <location>
        <begin position="36"/>
        <end position="212"/>
    </location>
</feature>
<sequence length="212" mass="22227">MRPGPRSRILTRRALGGWLASLAAAAGLRPAAAEAAAQAPLPGESVLGDPGLREAALRGVARRLGCADPLAAAEARATLGRLAGTDPEAACLVRIYRAFDAPSATVWQADGAGVATDTLALLHAAIRDCRPVAFGYTDLAGARTHRRVRPLALAYPPQGMKLLAWCETRQASRQFFVRAISGPQVCTGGFRSGRRALLEQLAAEAGPEPNWS</sequence>
<evidence type="ECO:0000313" key="3">
    <source>
        <dbReference type="EMBL" id="KFI24491.1"/>
    </source>
</evidence>
<feature type="domain" description="WYL" evidence="2">
    <location>
        <begin position="118"/>
        <end position="184"/>
    </location>
</feature>
<protein>
    <recommendedName>
        <fullName evidence="2">WYL domain-containing protein</fullName>
    </recommendedName>
</protein>
<dbReference type="STRING" id="1105367.CG50_10030"/>
<dbReference type="RefSeq" id="WP_051910040.1">
    <property type="nucleotide sequence ID" value="NZ_JAYRMG010000001.1"/>
</dbReference>
<dbReference type="eggNOG" id="COG2378">
    <property type="taxonomic scope" value="Bacteria"/>
</dbReference>
<evidence type="ECO:0000256" key="1">
    <source>
        <dbReference type="SAM" id="SignalP"/>
    </source>
</evidence>
<dbReference type="InterPro" id="IPR006311">
    <property type="entry name" value="TAT_signal"/>
</dbReference>
<evidence type="ECO:0000313" key="4">
    <source>
        <dbReference type="Proteomes" id="UP000028824"/>
    </source>
</evidence>
<evidence type="ECO:0000259" key="2">
    <source>
        <dbReference type="Pfam" id="PF13280"/>
    </source>
</evidence>
<keyword evidence="1" id="KW-0732">Signal</keyword>
<comment type="caution">
    <text evidence="3">The sequence shown here is derived from an EMBL/GenBank/DDBJ whole genome shotgun (WGS) entry which is preliminary data.</text>
</comment>
<dbReference type="Pfam" id="PF13280">
    <property type="entry name" value="WYL"/>
    <property type="match status" value="1"/>
</dbReference>
<dbReference type="PROSITE" id="PS51318">
    <property type="entry name" value="TAT"/>
    <property type="match status" value="1"/>
</dbReference>
<gene>
    <name evidence="3" type="ORF">CG50_10030</name>
</gene>
<reference evidence="3 4" key="1">
    <citation type="submission" date="2014-03" db="EMBL/GenBank/DDBJ databases">
        <title>Genome of Paenirhodobacter enshiensis DW2-9.</title>
        <authorList>
            <person name="Wang D."/>
            <person name="Wang G."/>
        </authorList>
    </citation>
    <scope>NUCLEOTIDE SEQUENCE [LARGE SCALE GENOMIC DNA]</scope>
    <source>
        <strain evidence="3 4">DW2-9</strain>
    </source>
</reference>
<dbReference type="InterPro" id="IPR026881">
    <property type="entry name" value="WYL_dom"/>
</dbReference>
<dbReference type="EMBL" id="JFZB01000045">
    <property type="protein sequence ID" value="KFI24491.1"/>
    <property type="molecule type" value="Genomic_DNA"/>
</dbReference>
<feature type="signal peptide" evidence="1">
    <location>
        <begin position="1"/>
        <end position="35"/>
    </location>
</feature>
<proteinExistence type="predicted"/>
<organism evidence="3 4">
    <name type="scientific">Paenirhodobacter enshiensis</name>
    <dbReference type="NCBI Taxonomy" id="1105367"/>
    <lineage>
        <taxon>Bacteria</taxon>
        <taxon>Pseudomonadati</taxon>
        <taxon>Pseudomonadota</taxon>
        <taxon>Alphaproteobacteria</taxon>
        <taxon>Rhodobacterales</taxon>
        <taxon>Rhodobacter group</taxon>
        <taxon>Paenirhodobacter</taxon>
    </lineage>
</organism>